<feature type="compositionally biased region" description="Pro residues" evidence="7">
    <location>
        <begin position="17"/>
        <end position="27"/>
    </location>
</feature>
<feature type="region of interest" description="Disordered" evidence="7">
    <location>
        <begin position="124"/>
        <end position="168"/>
    </location>
</feature>
<dbReference type="SUPFAM" id="SSF48013">
    <property type="entry name" value="NusB-like"/>
    <property type="match status" value="1"/>
</dbReference>
<dbReference type="GO" id="GO:0001510">
    <property type="term" value="P:RNA methylation"/>
    <property type="evidence" value="ECO:0007669"/>
    <property type="project" value="InterPro"/>
</dbReference>
<dbReference type="GO" id="GO:0003723">
    <property type="term" value="F:RNA binding"/>
    <property type="evidence" value="ECO:0007669"/>
    <property type="project" value="UniProtKB-UniRule"/>
</dbReference>
<feature type="binding site" evidence="6">
    <location>
        <begin position="438"/>
        <end position="444"/>
    </location>
    <ligand>
        <name>S-adenosyl-L-methionine</name>
        <dbReference type="ChEBI" id="CHEBI:59789"/>
    </ligand>
</feature>
<proteinExistence type="inferred from homology"/>
<dbReference type="SUPFAM" id="SSF53335">
    <property type="entry name" value="S-adenosyl-L-methionine-dependent methyltransferases"/>
    <property type="match status" value="1"/>
</dbReference>
<dbReference type="Pfam" id="PF01189">
    <property type="entry name" value="Methyltr_RsmB-F"/>
    <property type="match status" value="2"/>
</dbReference>
<dbReference type="Proteomes" id="UP000239899">
    <property type="component" value="Unassembled WGS sequence"/>
</dbReference>
<feature type="binding site" evidence="6">
    <location>
        <position position="490"/>
    </location>
    <ligand>
        <name>S-adenosyl-L-methionine</name>
        <dbReference type="ChEBI" id="CHEBI:59789"/>
    </ligand>
</feature>
<dbReference type="InterPro" id="IPR029063">
    <property type="entry name" value="SAM-dependent_MTases_sf"/>
</dbReference>
<evidence type="ECO:0000256" key="4">
    <source>
        <dbReference type="ARBA" id="ARBA00022691"/>
    </source>
</evidence>
<protein>
    <submittedName>
        <fullName evidence="9">Ribosomal RNA small subunit methyltransferase B isoform C</fullName>
    </submittedName>
</protein>
<dbReference type="InterPro" id="IPR006027">
    <property type="entry name" value="NusB_RsmB_TIM44"/>
</dbReference>
<feature type="region of interest" description="Disordered" evidence="7">
    <location>
        <begin position="15"/>
        <end position="71"/>
    </location>
</feature>
<dbReference type="Pfam" id="PF01029">
    <property type="entry name" value="NusB"/>
    <property type="match status" value="1"/>
</dbReference>
<evidence type="ECO:0000313" key="10">
    <source>
        <dbReference type="Proteomes" id="UP000239899"/>
    </source>
</evidence>
<name>A0A2P6TGA5_CHLSO</name>
<dbReference type="AlphaFoldDB" id="A0A2P6TGA5"/>
<evidence type="ECO:0000256" key="2">
    <source>
        <dbReference type="ARBA" id="ARBA00022603"/>
    </source>
</evidence>
<feature type="active site" description="Nucleophile" evidence="6">
    <location>
        <position position="608"/>
    </location>
</feature>
<feature type="compositionally biased region" description="Basic and acidic residues" evidence="7">
    <location>
        <begin position="521"/>
        <end position="542"/>
    </location>
</feature>
<feature type="compositionally biased region" description="Acidic residues" evidence="7">
    <location>
        <begin position="131"/>
        <end position="146"/>
    </location>
</feature>
<comment type="caution">
    <text evidence="9">The sequence shown here is derived from an EMBL/GenBank/DDBJ whole genome shotgun (WGS) entry which is preliminary data.</text>
</comment>
<dbReference type="PANTHER" id="PTHR22807:SF61">
    <property type="entry name" value="NOL1_NOP2_SUN FAMILY PROTEIN _ ANTITERMINATION NUSB DOMAIN-CONTAINING PROTEIN"/>
    <property type="match status" value="1"/>
</dbReference>
<evidence type="ECO:0000256" key="1">
    <source>
        <dbReference type="ARBA" id="ARBA00007494"/>
    </source>
</evidence>
<dbReference type="PROSITE" id="PS01153">
    <property type="entry name" value="NOL1_NOP2_SUN"/>
    <property type="match status" value="1"/>
</dbReference>
<dbReference type="InterPro" id="IPR001678">
    <property type="entry name" value="MeTrfase_RsmB-F_NOP2_dom"/>
</dbReference>
<dbReference type="OrthoDB" id="427002at2759"/>
<evidence type="ECO:0000256" key="6">
    <source>
        <dbReference type="PROSITE-ProRule" id="PRU01023"/>
    </source>
</evidence>
<keyword evidence="5 6" id="KW-0694">RNA-binding</keyword>
<keyword evidence="2 6" id="KW-0489">Methyltransferase</keyword>
<evidence type="ECO:0000256" key="3">
    <source>
        <dbReference type="ARBA" id="ARBA00022679"/>
    </source>
</evidence>
<dbReference type="GO" id="GO:0008173">
    <property type="term" value="F:RNA methyltransferase activity"/>
    <property type="evidence" value="ECO:0007669"/>
    <property type="project" value="InterPro"/>
</dbReference>
<keyword evidence="4 6" id="KW-0949">S-adenosyl-L-methionine</keyword>
<dbReference type="Gene3D" id="3.40.50.150">
    <property type="entry name" value="Vaccinia Virus protein VP39"/>
    <property type="match status" value="1"/>
</dbReference>
<dbReference type="Gene3D" id="1.10.940.10">
    <property type="entry name" value="NusB-like"/>
    <property type="match status" value="1"/>
</dbReference>
<evidence type="ECO:0000256" key="5">
    <source>
        <dbReference type="ARBA" id="ARBA00022884"/>
    </source>
</evidence>
<keyword evidence="10" id="KW-1185">Reference proteome</keyword>
<dbReference type="InterPro" id="IPR018314">
    <property type="entry name" value="RsmB/NOL1/NOP2-like_CS"/>
</dbReference>
<organism evidence="9 10">
    <name type="scientific">Chlorella sorokiniana</name>
    <name type="common">Freshwater green alga</name>
    <dbReference type="NCBI Taxonomy" id="3076"/>
    <lineage>
        <taxon>Eukaryota</taxon>
        <taxon>Viridiplantae</taxon>
        <taxon>Chlorophyta</taxon>
        <taxon>core chlorophytes</taxon>
        <taxon>Trebouxiophyceae</taxon>
        <taxon>Chlorellales</taxon>
        <taxon>Chlorellaceae</taxon>
        <taxon>Chlorella clade</taxon>
        <taxon>Chlorella</taxon>
    </lineage>
</organism>
<reference evidence="9 10" key="1">
    <citation type="journal article" date="2018" name="Plant J.">
        <title>Genome sequences of Chlorella sorokiniana UTEX 1602 and Micractinium conductrix SAG 241.80: implications to maltose excretion by a green alga.</title>
        <authorList>
            <person name="Arriola M.B."/>
            <person name="Velmurugan N."/>
            <person name="Zhang Y."/>
            <person name="Plunkett M.H."/>
            <person name="Hondzo H."/>
            <person name="Barney B.M."/>
        </authorList>
    </citation>
    <scope>NUCLEOTIDE SEQUENCE [LARGE SCALE GENOMIC DNA]</scope>
    <source>
        <strain evidence="10">UTEX 1602</strain>
    </source>
</reference>
<feature type="compositionally biased region" description="Basic and acidic residues" evidence="7">
    <location>
        <begin position="153"/>
        <end position="168"/>
    </location>
</feature>
<dbReference type="PROSITE" id="PS51686">
    <property type="entry name" value="SAM_MT_RSMB_NOP"/>
    <property type="match status" value="1"/>
</dbReference>
<dbReference type="InterPro" id="IPR049560">
    <property type="entry name" value="MeTrfase_RsmB-F_NOP2_cat"/>
</dbReference>
<feature type="binding site" evidence="6">
    <location>
        <position position="462"/>
    </location>
    <ligand>
        <name>S-adenosyl-L-methionine</name>
        <dbReference type="ChEBI" id="CHEBI:59789"/>
    </ligand>
</feature>
<evidence type="ECO:0000259" key="8">
    <source>
        <dbReference type="PROSITE" id="PS51686"/>
    </source>
</evidence>
<dbReference type="GO" id="GO:0006355">
    <property type="term" value="P:regulation of DNA-templated transcription"/>
    <property type="evidence" value="ECO:0007669"/>
    <property type="project" value="InterPro"/>
</dbReference>
<evidence type="ECO:0000313" key="9">
    <source>
        <dbReference type="EMBL" id="PRW33140.1"/>
    </source>
</evidence>
<keyword evidence="3 6" id="KW-0808">Transferase</keyword>
<accession>A0A2P6TGA5</accession>
<dbReference type="PANTHER" id="PTHR22807">
    <property type="entry name" value="NOP2 YEAST -RELATED NOL1/NOP2/FMU SUN DOMAIN-CONTAINING"/>
    <property type="match status" value="1"/>
</dbReference>
<feature type="region of interest" description="Disordered" evidence="7">
    <location>
        <begin position="671"/>
        <end position="693"/>
    </location>
</feature>
<feature type="domain" description="SAM-dependent MTase RsmB/NOP-type" evidence="8">
    <location>
        <begin position="333"/>
        <end position="671"/>
    </location>
</feature>
<feature type="region of interest" description="Disordered" evidence="7">
    <location>
        <begin position="501"/>
        <end position="546"/>
    </location>
</feature>
<dbReference type="InterPro" id="IPR023267">
    <property type="entry name" value="RCMT"/>
</dbReference>
<dbReference type="EMBL" id="LHPG02000017">
    <property type="protein sequence ID" value="PRW33140.1"/>
    <property type="molecule type" value="Genomic_DNA"/>
</dbReference>
<evidence type="ECO:0000256" key="7">
    <source>
        <dbReference type="SAM" id="MobiDB-lite"/>
    </source>
</evidence>
<dbReference type="PRINTS" id="PR02008">
    <property type="entry name" value="RCMTFAMILY"/>
</dbReference>
<comment type="similarity">
    <text evidence="1 6">Belongs to the class I-like SAM-binding methyltransferase superfamily. RsmB/NOP family.</text>
</comment>
<sequence>MQHVAQIAWHRAAAPCTAPPRLPPPPRRLLAAPPASRRTKWPNRFYPRRQQPLPEFTGEAEEEGAWGQPEEKRDEMQLWMDRLASVQPTERSVAVAQLLRIEEEGAFAGLLLCIEEEGAFAGLVGGSPGADTDEAVPSEAEAEEEPSPGQQRRRQEGDEPWGRGLDPRNKRAVTDLVASVTRWRRRLDYIIEACSGRRMADLDAPLRQILRVGALELIEKQAPSHSVNEHVELAKQVMHKGSAGVANFVLREIVRRQEAGTLPQPPAPTKGTSPEEAAEALAVGASHPTWLVAGWLQQYGPKATMELLRWNNRKPHYAVRLAPELDPAAVCQRLEGMRVMAQPSHYLPREFITVQNNMQALLSSGLISSGKGQVQVSVIVIGSHWKLLNDAAWREGSREALLSSGLISSGKGQVQDEAAGLVVALLDPQPGEDLLDACAAPGGKTLFSAARMQGQGSILALDIGRSRLAALRGMAARQQHGAMVSTHAADLRDFAPMLAQRRRQSAVGGEDAQQEVQEAQQGEREAAEAHGSADDQAGDSRSKPWPTQFDRVLLDAPCSGTGVLAKRADLRWRRTPEEVEQMAGLQGQLLAAAASVVKPGGLLVYSTCSLEAVENQQQVSAFLANHPDFSVEPPPAETGIPPKCVSPEGYLLMLPHVHGTDGAFAVRLRRRGDSDGGSGSVAGCHSHALQGQG</sequence>
<dbReference type="InterPro" id="IPR035926">
    <property type="entry name" value="NusB-like_sf"/>
</dbReference>
<feature type="binding site" evidence="6">
    <location>
        <position position="555"/>
    </location>
    <ligand>
        <name>S-adenosyl-L-methionine</name>
        <dbReference type="ChEBI" id="CHEBI:59789"/>
    </ligand>
</feature>
<gene>
    <name evidence="9" type="ORF">C2E21_7909</name>
</gene>